<dbReference type="Proteomes" id="UP000537131">
    <property type="component" value="Unassembled WGS sequence"/>
</dbReference>
<evidence type="ECO:0000256" key="2">
    <source>
        <dbReference type="HAMAP-Rule" id="MF_01448"/>
    </source>
</evidence>
<dbReference type="PANTHER" id="PTHR40066">
    <property type="entry name" value="UPF0473 PROTEIN CBO2561/CLC_2432"/>
    <property type="match status" value="1"/>
</dbReference>
<reference evidence="3 4" key="1">
    <citation type="submission" date="2020-06" db="EMBL/GenBank/DDBJ databases">
        <title>Complete Genome Sequence of Clostridium muelleri sp. nov. P21T, an Acid-Alcohol Producing Acetogen Isolated from Old Hay.</title>
        <authorList>
            <person name="Duncan K.E."/>
            <person name="Tanner R.S."/>
        </authorList>
    </citation>
    <scope>NUCLEOTIDE SEQUENCE [LARGE SCALE GENOMIC DNA]</scope>
    <source>
        <strain evidence="3 4">P21</strain>
    </source>
</reference>
<dbReference type="InterPro" id="IPR009711">
    <property type="entry name" value="UPF0473"/>
</dbReference>
<name>A0A7Y0ELC8_9CLOT</name>
<sequence>MENDVTTIVLNDEDGKEVEFDVITKMDIEDKEYVIVAPKDEENVDEAIALRIDIDEEGNEILATVEDEDEFAMVEEAYETLFSDSQLN</sequence>
<protein>
    <recommendedName>
        <fullName evidence="2">UPF0473 protein HBE96_23735</fullName>
    </recommendedName>
</protein>
<dbReference type="HAMAP" id="MF_01448">
    <property type="entry name" value="UPF0473"/>
    <property type="match status" value="1"/>
</dbReference>
<dbReference type="PANTHER" id="PTHR40066:SF1">
    <property type="entry name" value="UPF0473 PROTEIN CBO2561_CLC_2432"/>
    <property type="match status" value="1"/>
</dbReference>
<dbReference type="RefSeq" id="WP_169300188.1">
    <property type="nucleotide sequence ID" value="NZ_JABBNI010000066.1"/>
</dbReference>
<comment type="caution">
    <text evidence="3">The sequence shown here is derived from an EMBL/GenBank/DDBJ whole genome shotgun (WGS) entry which is preliminary data.</text>
</comment>
<evidence type="ECO:0000256" key="1">
    <source>
        <dbReference type="ARBA" id="ARBA00008439"/>
    </source>
</evidence>
<accession>A0A7Y0ELC8</accession>
<dbReference type="EMBL" id="JABBNI010000066">
    <property type="protein sequence ID" value="NMM65593.1"/>
    <property type="molecule type" value="Genomic_DNA"/>
</dbReference>
<evidence type="ECO:0000313" key="3">
    <source>
        <dbReference type="EMBL" id="NMM65593.1"/>
    </source>
</evidence>
<keyword evidence="4" id="KW-1185">Reference proteome</keyword>
<evidence type="ECO:0000313" key="4">
    <source>
        <dbReference type="Proteomes" id="UP000537131"/>
    </source>
</evidence>
<gene>
    <name evidence="3" type="ORF">HBE96_23735</name>
</gene>
<comment type="similarity">
    <text evidence="1 2">Belongs to the UPF0473 family.</text>
</comment>
<organism evidence="3 4">
    <name type="scientific">Clostridium muellerianum</name>
    <dbReference type="NCBI Taxonomy" id="2716538"/>
    <lineage>
        <taxon>Bacteria</taxon>
        <taxon>Bacillati</taxon>
        <taxon>Bacillota</taxon>
        <taxon>Clostridia</taxon>
        <taxon>Eubacteriales</taxon>
        <taxon>Clostridiaceae</taxon>
        <taxon>Clostridium</taxon>
    </lineage>
</organism>
<proteinExistence type="inferred from homology"/>
<dbReference type="AlphaFoldDB" id="A0A7Y0ELC8"/>
<dbReference type="Pfam" id="PF06949">
    <property type="entry name" value="DUF1292"/>
    <property type="match status" value="1"/>
</dbReference>